<keyword evidence="2" id="KW-0479">Metal-binding</keyword>
<proteinExistence type="predicted"/>
<dbReference type="RefSeq" id="WP_057751270.1">
    <property type="nucleotide sequence ID" value="NZ_BJVH01000007.1"/>
</dbReference>
<dbReference type="SMART" id="SM00478">
    <property type="entry name" value="ENDO3c"/>
    <property type="match status" value="1"/>
</dbReference>
<dbReference type="PANTHER" id="PTHR10359:SF19">
    <property type="entry name" value="DNA REPAIR GLYCOSYLASE MJ1434-RELATED"/>
    <property type="match status" value="1"/>
</dbReference>
<evidence type="ECO:0000313" key="7">
    <source>
        <dbReference type="Proteomes" id="UP000051568"/>
    </source>
</evidence>
<keyword evidence="1" id="KW-0004">4Fe-4S</keyword>
<dbReference type="PANTHER" id="PTHR10359">
    <property type="entry name" value="A/G-SPECIFIC ADENINE GLYCOSYLASE/ENDONUCLEASE III"/>
    <property type="match status" value="1"/>
</dbReference>
<dbReference type="GO" id="GO:0003824">
    <property type="term" value="F:catalytic activity"/>
    <property type="evidence" value="ECO:0007669"/>
    <property type="project" value="InterPro"/>
</dbReference>
<keyword evidence="4" id="KW-0411">Iron-sulfur</keyword>
<evidence type="ECO:0000256" key="1">
    <source>
        <dbReference type="ARBA" id="ARBA00022485"/>
    </source>
</evidence>
<organism evidence="6 7">
    <name type="scientific">Pediococcus cellicola</name>
    <dbReference type="NCBI Taxonomy" id="319652"/>
    <lineage>
        <taxon>Bacteria</taxon>
        <taxon>Bacillati</taxon>
        <taxon>Bacillota</taxon>
        <taxon>Bacilli</taxon>
        <taxon>Lactobacillales</taxon>
        <taxon>Lactobacillaceae</taxon>
        <taxon>Pediococcus</taxon>
    </lineage>
</organism>
<gene>
    <name evidence="6" type="ORF">IV80_GL001604</name>
</gene>
<dbReference type="InterPro" id="IPR003265">
    <property type="entry name" value="HhH-GPD_domain"/>
</dbReference>
<sequence length="207" mass="24060">MDDDEKKLTILTNLNLHYPRQQVSQFSPFAGAVRTIIGQQTNRPNVQAAMTLLRPYLTPSKMDQLSLPQVNQLIAHIRFHQHKASYLKAFTTWYLSHGGKYENFIAIPTPQLRKELLSLPGIGNETADTILLYTFKRRVFIADRYAMQLFNRLGFGPYQKYLPMQAEFAPLVIRATYDTVRNWHFSIDQHSHAYNLHPEDESWLLVP</sequence>
<evidence type="ECO:0000256" key="2">
    <source>
        <dbReference type="ARBA" id="ARBA00022723"/>
    </source>
</evidence>
<comment type="caution">
    <text evidence="6">The sequence shown here is derived from an EMBL/GenBank/DDBJ whole genome shotgun (WGS) entry which is preliminary data.</text>
</comment>
<keyword evidence="3" id="KW-0408">Iron</keyword>
<evidence type="ECO:0000256" key="3">
    <source>
        <dbReference type="ARBA" id="ARBA00023004"/>
    </source>
</evidence>
<dbReference type="AlphaFoldDB" id="A0A0R2IV31"/>
<dbReference type="Gene3D" id="1.10.340.30">
    <property type="entry name" value="Hypothetical protein, domain 2"/>
    <property type="match status" value="1"/>
</dbReference>
<dbReference type="OrthoDB" id="9802365at2"/>
<dbReference type="InterPro" id="IPR023170">
    <property type="entry name" value="HhH_base_excis_C"/>
</dbReference>
<dbReference type="GO" id="GO:0006284">
    <property type="term" value="P:base-excision repair"/>
    <property type="evidence" value="ECO:0007669"/>
    <property type="project" value="InterPro"/>
</dbReference>
<dbReference type="EMBL" id="JQBR01000006">
    <property type="protein sequence ID" value="KRN66044.1"/>
    <property type="molecule type" value="Genomic_DNA"/>
</dbReference>
<dbReference type="GO" id="GO:0051539">
    <property type="term" value="F:4 iron, 4 sulfur cluster binding"/>
    <property type="evidence" value="ECO:0007669"/>
    <property type="project" value="UniProtKB-KW"/>
</dbReference>
<name>A0A0R2IV31_9LACO</name>
<keyword evidence="7" id="KW-1185">Reference proteome</keyword>
<dbReference type="Proteomes" id="UP000051568">
    <property type="component" value="Unassembled WGS sequence"/>
</dbReference>
<evidence type="ECO:0000256" key="4">
    <source>
        <dbReference type="ARBA" id="ARBA00023014"/>
    </source>
</evidence>
<dbReference type="Gene3D" id="1.10.1670.10">
    <property type="entry name" value="Helix-hairpin-Helix base-excision DNA repair enzymes (C-terminal)"/>
    <property type="match status" value="1"/>
</dbReference>
<dbReference type="CDD" id="cd00056">
    <property type="entry name" value="ENDO3c"/>
    <property type="match status" value="1"/>
</dbReference>
<accession>A0A0R2IV31</accession>
<dbReference type="GO" id="GO:0046872">
    <property type="term" value="F:metal ion binding"/>
    <property type="evidence" value="ECO:0007669"/>
    <property type="project" value="UniProtKB-KW"/>
</dbReference>
<feature type="domain" description="HhH-GPD" evidence="5">
    <location>
        <begin position="37"/>
        <end position="193"/>
    </location>
</feature>
<dbReference type="PIRSF" id="PIRSF001435">
    <property type="entry name" value="Nth"/>
    <property type="match status" value="1"/>
</dbReference>
<dbReference type="Pfam" id="PF00730">
    <property type="entry name" value="HhH-GPD"/>
    <property type="match status" value="1"/>
</dbReference>
<evidence type="ECO:0000313" key="6">
    <source>
        <dbReference type="EMBL" id="KRN66044.1"/>
    </source>
</evidence>
<dbReference type="SUPFAM" id="SSF48150">
    <property type="entry name" value="DNA-glycosylase"/>
    <property type="match status" value="1"/>
</dbReference>
<evidence type="ECO:0000259" key="5">
    <source>
        <dbReference type="SMART" id="SM00478"/>
    </source>
</evidence>
<dbReference type="PATRIC" id="fig|319652.3.peg.1624"/>
<dbReference type="InterPro" id="IPR011257">
    <property type="entry name" value="DNA_glycosylase"/>
</dbReference>
<reference evidence="6 7" key="1">
    <citation type="journal article" date="2015" name="Genome Announc.">
        <title>Expanding the biotechnology potential of lactobacilli through comparative genomics of 213 strains and associated genera.</title>
        <authorList>
            <person name="Sun Z."/>
            <person name="Harris H.M."/>
            <person name="McCann A."/>
            <person name="Guo C."/>
            <person name="Argimon S."/>
            <person name="Zhang W."/>
            <person name="Yang X."/>
            <person name="Jeffery I.B."/>
            <person name="Cooney J.C."/>
            <person name="Kagawa T.F."/>
            <person name="Liu W."/>
            <person name="Song Y."/>
            <person name="Salvetti E."/>
            <person name="Wrobel A."/>
            <person name="Rasinkangas P."/>
            <person name="Parkhill J."/>
            <person name="Rea M.C."/>
            <person name="O'Sullivan O."/>
            <person name="Ritari J."/>
            <person name="Douillard F.P."/>
            <person name="Paul Ross R."/>
            <person name="Yang R."/>
            <person name="Briner A.E."/>
            <person name="Felis G.E."/>
            <person name="de Vos W.M."/>
            <person name="Barrangou R."/>
            <person name="Klaenhammer T.R."/>
            <person name="Caufield P.W."/>
            <person name="Cui Y."/>
            <person name="Zhang H."/>
            <person name="O'Toole P.W."/>
        </authorList>
    </citation>
    <scope>NUCLEOTIDE SEQUENCE [LARGE SCALE GENOMIC DNA]</scope>
    <source>
        <strain evidence="6 7">DSM 17757</strain>
    </source>
</reference>
<protein>
    <submittedName>
        <fullName evidence="6">Deoxyribonuclease (Pyrimidine dimer)</fullName>
    </submittedName>
</protein>